<name>A0A1Y6BYA8_9NEIS</name>
<organism evidence="3 4">
    <name type="scientific">Pseudogulbenkiania subflava DSM 22618</name>
    <dbReference type="NCBI Taxonomy" id="1123014"/>
    <lineage>
        <taxon>Bacteria</taxon>
        <taxon>Pseudomonadati</taxon>
        <taxon>Pseudomonadota</taxon>
        <taxon>Betaproteobacteria</taxon>
        <taxon>Neisseriales</taxon>
        <taxon>Chromobacteriaceae</taxon>
        <taxon>Pseudogulbenkiania</taxon>
    </lineage>
</organism>
<accession>A0A1Y6BYA8</accession>
<sequence>MKNLLLVLIAAGSLSACVVEPAHVRVRSPIVLEPGVIVAPTYQGGYGGEEYRHHRHERHDDDDDDDN</sequence>
<keyword evidence="2" id="KW-0732">Signal</keyword>
<evidence type="ECO:0000256" key="1">
    <source>
        <dbReference type="SAM" id="MobiDB-lite"/>
    </source>
</evidence>
<feature type="signal peptide" evidence="2">
    <location>
        <begin position="1"/>
        <end position="18"/>
    </location>
</feature>
<dbReference type="STRING" id="1123014.SAMN02745746_02753"/>
<dbReference type="RefSeq" id="WP_234985991.1">
    <property type="nucleotide sequence ID" value="NZ_FXAG01000015.1"/>
</dbReference>
<gene>
    <name evidence="3" type="ORF">SAMN02745746_02753</name>
</gene>
<reference evidence="4" key="1">
    <citation type="submission" date="2017-04" db="EMBL/GenBank/DDBJ databases">
        <authorList>
            <person name="Varghese N."/>
            <person name="Submissions S."/>
        </authorList>
    </citation>
    <scope>NUCLEOTIDE SEQUENCE [LARGE SCALE GENOMIC DNA]</scope>
    <source>
        <strain evidence="4">DSM 22618</strain>
    </source>
</reference>
<evidence type="ECO:0000313" key="4">
    <source>
        <dbReference type="Proteomes" id="UP000192920"/>
    </source>
</evidence>
<feature type="chain" id="PRO_5012124962" description="Lipoprotein" evidence="2">
    <location>
        <begin position="19"/>
        <end position="67"/>
    </location>
</feature>
<protein>
    <recommendedName>
        <fullName evidence="5">Lipoprotein</fullName>
    </recommendedName>
</protein>
<feature type="region of interest" description="Disordered" evidence="1">
    <location>
        <begin position="48"/>
        <end position="67"/>
    </location>
</feature>
<evidence type="ECO:0000313" key="3">
    <source>
        <dbReference type="EMBL" id="SMF35793.1"/>
    </source>
</evidence>
<dbReference type="EMBL" id="FXAG01000015">
    <property type="protein sequence ID" value="SMF35793.1"/>
    <property type="molecule type" value="Genomic_DNA"/>
</dbReference>
<keyword evidence="4" id="KW-1185">Reference proteome</keyword>
<proteinExistence type="predicted"/>
<dbReference type="PROSITE" id="PS51257">
    <property type="entry name" value="PROKAR_LIPOPROTEIN"/>
    <property type="match status" value="1"/>
</dbReference>
<dbReference type="Proteomes" id="UP000192920">
    <property type="component" value="Unassembled WGS sequence"/>
</dbReference>
<evidence type="ECO:0008006" key="5">
    <source>
        <dbReference type="Google" id="ProtNLM"/>
    </source>
</evidence>
<dbReference type="AlphaFoldDB" id="A0A1Y6BYA8"/>
<evidence type="ECO:0000256" key="2">
    <source>
        <dbReference type="SAM" id="SignalP"/>
    </source>
</evidence>